<keyword evidence="1" id="KW-0812">Transmembrane</keyword>
<dbReference type="InterPro" id="IPR009937">
    <property type="entry name" value="Phage_holin_3_6"/>
</dbReference>
<gene>
    <name evidence="2" type="ORF">GCM10010468_34910</name>
</gene>
<feature type="transmembrane region" description="Helical" evidence="1">
    <location>
        <begin position="44"/>
        <end position="72"/>
    </location>
</feature>
<protein>
    <recommendedName>
        <fullName evidence="4">Phage holin family protein</fullName>
    </recommendedName>
</protein>
<evidence type="ECO:0008006" key="4">
    <source>
        <dbReference type="Google" id="ProtNLM"/>
    </source>
</evidence>
<comment type="caution">
    <text evidence="2">The sequence shown here is derived from an EMBL/GenBank/DDBJ whole genome shotgun (WGS) entry which is preliminary data.</text>
</comment>
<evidence type="ECO:0000313" key="2">
    <source>
        <dbReference type="EMBL" id="GAA3214254.1"/>
    </source>
</evidence>
<keyword evidence="1" id="KW-0472">Membrane</keyword>
<sequence>MTTSDIDGQSLGELVAAATGNVSKLVRSEIELAKIELKAEAIKAAIGSVMFIVAGLLGTMIVILWSIALAYGLVALGVWTWAAFLLVGALYLLTAAGCIWFGYRKMKKLSPPKRTIQTMQDNAKLFKRPSKS</sequence>
<proteinExistence type="predicted"/>
<keyword evidence="1" id="KW-1133">Transmembrane helix</keyword>
<evidence type="ECO:0000256" key="1">
    <source>
        <dbReference type="SAM" id="Phobius"/>
    </source>
</evidence>
<dbReference type="Proteomes" id="UP001501237">
    <property type="component" value="Unassembled WGS sequence"/>
</dbReference>
<organism evidence="2 3">
    <name type="scientific">Actinocorallia longicatena</name>
    <dbReference type="NCBI Taxonomy" id="111803"/>
    <lineage>
        <taxon>Bacteria</taxon>
        <taxon>Bacillati</taxon>
        <taxon>Actinomycetota</taxon>
        <taxon>Actinomycetes</taxon>
        <taxon>Streptosporangiales</taxon>
        <taxon>Thermomonosporaceae</taxon>
        <taxon>Actinocorallia</taxon>
    </lineage>
</organism>
<name>A0ABP6Q9T6_9ACTN</name>
<keyword evidence="3" id="KW-1185">Reference proteome</keyword>
<dbReference type="Pfam" id="PF07332">
    <property type="entry name" value="Phage_holin_3_6"/>
    <property type="match status" value="1"/>
</dbReference>
<accession>A0ABP6Q9T6</accession>
<reference evidence="3" key="1">
    <citation type="journal article" date="2019" name="Int. J. Syst. Evol. Microbiol.">
        <title>The Global Catalogue of Microorganisms (GCM) 10K type strain sequencing project: providing services to taxonomists for standard genome sequencing and annotation.</title>
        <authorList>
            <consortium name="The Broad Institute Genomics Platform"/>
            <consortium name="The Broad Institute Genome Sequencing Center for Infectious Disease"/>
            <person name="Wu L."/>
            <person name="Ma J."/>
        </authorList>
    </citation>
    <scope>NUCLEOTIDE SEQUENCE [LARGE SCALE GENOMIC DNA]</scope>
    <source>
        <strain evidence="3">JCM 9377</strain>
    </source>
</reference>
<dbReference type="RefSeq" id="WP_344829232.1">
    <property type="nucleotide sequence ID" value="NZ_BAAAUV010000007.1"/>
</dbReference>
<feature type="transmembrane region" description="Helical" evidence="1">
    <location>
        <begin position="78"/>
        <end position="103"/>
    </location>
</feature>
<dbReference type="EMBL" id="BAAAUV010000007">
    <property type="protein sequence ID" value="GAA3214254.1"/>
    <property type="molecule type" value="Genomic_DNA"/>
</dbReference>
<evidence type="ECO:0000313" key="3">
    <source>
        <dbReference type="Proteomes" id="UP001501237"/>
    </source>
</evidence>